<sequence length="92" mass="10553">MLELTYANFHVVDPLFAETEINQNPKVLVKIGIYWFAGIIVVLEKTANLRNAFRLSIFGETKAVTNRRSMFFVANVMSPVHSWLDYKFIISG</sequence>
<dbReference type="EMBL" id="BMAW01078800">
    <property type="protein sequence ID" value="GFU12560.1"/>
    <property type="molecule type" value="Genomic_DNA"/>
</dbReference>
<protein>
    <submittedName>
        <fullName evidence="1">Uncharacterized protein</fullName>
    </submittedName>
</protein>
<dbReference type="Proteomes" id="UP000887013">
    <property type="component" value="Unassembled WGS sequence"/>
</dbReference>
<accession>A0A8X6Q950</accession>
<evidence type="ECO:0000313" key="1">
    <source>
        <dbReference type="EMBL" id="GFU12560.1"/>
    </source>
</evidence>
<organism evidence="1 2">
    <name type="scientific">Nephila pilipes</name>
    <name type="common">Giant wood spider</name>
    <name type="synonym">Nephila maculata</name>
    <dbReference type="NCBI Taxonomy" id="299642"/>
    <lineage>
        <taxon>Eukaryota</taxon>
        <taxon>Metazoa</taxon>
        <taxon>Ecdysozoa</taxon>
        <taxon>Arthropoda</taxon>
        <taxon>Chelicerata</taxon>
        <taxon>Arachnida</taxon>
        <taxon>Araneae</taxon>
        <taxon>Araneomorphae</taxon>
        <taxon>Entelegynae</taxon>
        <taxon>Araneoidea</taxon>
        <taxon>Nephilidae</taxon>
        <taxon>Nephila</taxon>
    </lineage>
</organism>
<evidence type="ECO:0000313" key="2">
    <source>
        <dbReference type="Proteomes" id="UP000887013"/>
    </source>
</evidence>
<name>A0A8X6Q950_NEPPI</name>
<keyword evidence="2" id="KW-1185">Reference proteome</keyword>
<gene>
    <name evidence="1" type="primary">AVEN_233769_1</name>
    <name evidence="1" type="ORF">NPIL_455231</name>
</gene>
<reference evidence="1" key="1">
    <citation type="submission" date="2020-08" db="EMBL/GenBank/DDBJ databases">
        <title>Multicomponent nature underlies the extraordinary mechanical properties of spider dragline silk.</title>
        <authorList>
            <person name="Kono N."/>
            <person name="Nakamura H."/>
            <person name="Mori M."/>
            <person name="Yoshida Y."/>
            <person name="Ohtoshi R."/>
            <person name="Malay A.D."/>
            <person name="Moran D.A.P."/>
            <person name="Tomita M."/>
            <person name="Numata K."/>
            <person name="Arakawa K."/>
        </authorList>
    </citation>
    <scope>NUCLEOTIDE SEQUENCE</scope>
</reference>
<dbReference type="AlphaFoldDB" id="A0A8X6Q950"/>
<proteinExistence type="predicted"/>
<dbReference type="OrthoDB" id="10415571at2759"/>
<comment type="caution">
    <text evidence="1">The sequence shown here is derived from an EMBL/GenBank/DDBJ whole genome shotgun (WGS) entry which is preliminary data.</text>
</comment>